<dbReference type="RefSeq" id="WP_009576722.1">
    <property type="nucleotide sequence ID" value="NZ_AEIG01000083.1"/>
</dbReference>
<name>F3L4G5_9GAMM</name>
<dbReference type="SUPFAM" id="SSF56954">
    <property type="entry name" value="Outer membrane efflux proteins (OEP)"/>
    <property type="match status" value="1"/>
</dbReference>
<evidence type="ECO:0000313" key="1">
    <source>
        <dbReference type="EMBL" id="EGG28780.1"/>
    </source>
</evidence>
<dbReference type="InterPro" id="IPR010131">
    <property type="entry name" value="MdtP/NodT-like"/>
</dbReference>
<dbReference type="Gene3D" id="1.20.1600.10">
    <property type="entry name" value="Outer membrane efflux proteins (OEP)"/>
    <property type="match status" value="1"/>
</dbReference>
<accession>F3L4G5</accession>
<dbReference type="STRING" id="2518989.IMCC3088_2566"/>
<dbReference type="AlphaFoldDB" id="F3L4G5"/>
<dbReference type="GO" id="GO:0015562">
    <property type="term" value="F:efflux transmembrane transporter activity"/>
    <property type="evidence" value="ECO:0007669"/>
    <property type="project" value="InterPro"/>
</dbReference>
<keyword evidence="2" id="KW-1185">Reference proteome</keyword>
<sequence>MIFHFIRMSAFFGALVSASFAWSEPSVSLDGFALNAVRNDLLMQASAHQERAQTEQASYPLALPDPSLRIGIANLPVDSFEFDQEPMTQITVGLKQALPRLATRQLKNQQGKQMAAEQGQKTQLRRAEVLRLSRLDWLSMFGLQRKIALLNEQKTILNTLYASKINTYEHSAAARQSTLLRLQTELLMLDEQLLMALGEQQATVQKLRYWSPSSEEEQFKQLPATGLTHLTTLASTLIKTDSPEIEAALLQHPRLRMSDEKLSVADLNTRLAKDAYKPQFSLEASYGYRDDSPLGTSRSDFASIALSFDVPIRQSKRQDYALRSAESSHQAASFERSYLVRKLKSDALALQAKLKELQQRTALLRDDLLPLSATQIASLEIESMQNASALTELLDAQVRRNEYQLKLNDAEIAFWKTTTDLQFYLQTEALDSPETHHEN</sequence>
<gene>
    <name evidence="1" type="ORF">IMCC3088_2566</name>
</gene>
<proteinExistence type="predicted"/>
<reference evidence="1 2" key="1">
    <citation type="journal article" date="2011" name="J. Bacteriol.">
        <title>Genome sequence of strain IMCC3088, a proteorhodopsin-containing marine bacterium belonging to the OM60/NOR5 clade.</title>
        <authorList>
            <person name="Jang Y."/>
            <person name="Oh H.M."/>
            <person name="Kang I."/>
            <person name="Lee K."/>
            <person name="Yang S.J."/>
            <person name="Cho J.C."/>
        </authorList>
    </citation>
    <scope>NUCLEOTIDE SEQUENCE [LARGE SCALE GENOMIC DNA]</scope>
    <source>
        <strain evidence="1 2">IMCC3088</strain>
    </source>
</reference>
<dbReference type="eggNOG" id="COG1538">
    <property type="taxonomic scope" value="Bacteria"/>
</dbReference>
<dbReference type="PANTHER" id="PTHR30203">
    <property type="entry name" value="OUTER MEMBRANE CATION EFFLUX PROTEIN"/>
    <property type="match status" value="1"/>
</dbReference>
<dbReference type="OrthoDB" id="5607838at2"/>
<comment type="caution">
    <text evidence="1">The sequence shown here is derived from an EMBL/GenBank/DDBJ whole genome shotgun (WGS) entry which is preliminary data.</text>
</comment>
<organism evidence="1 2">
    <name type="scientific">Aequoribacter fuscus</name>
    <dbReference type="NCBI Taxonomy" id="2518989"/>
    <lineage>
        <taxon>Bacteria</taxon>
        <taxon>Pseudomonadati</taxon>
        <taxon>Pseudomonadota</taxon>
        <taxon>Gammaproteobacteria</taxon>
        <taxon>Cellvibrionales</taxon>
        <taxon>Halieaceae</taxon>
        <taxon>Aequoribacter</taxon>
    </lineage>
</organism>
<protein>
    <submittedName>
        <fullName evidence="1">Heavy metal RND efflux outer membrane protein, CzcC family</fullName>
    </submittedName>
</protein>
<evidence type="ECO:0000313" key="2">
    <source>
        <dbReference type="Proteomes" id="UP000005615"/>
    </source>
</evidence>
<dbReference type="EMBL" id="AEIG01000083">
    <property type="protein sequence ID" value="EGG28780.1"/>
    <property type="molecule type" value="Genomic_DNA"/>
</dbReference>
<dbReference type="Proteomes" id="UP000005615">
    <property type="component" value="Unassembled WGS sequence"/>
</dbReference>